<sequence length="352" mass="37887">MIRCAIALTALCTGAAANELTQDFLEAPGMVWVRTDFPAFSKEGKMDSLIPYLQFTDGEFESGLLAGYPSIYPNSCAEPYNCDARTTRGDVLSGPYTVVATGIQAQEGTTLSDWQFGEGTRHDWALAADGMYGGYAAINRRDDRLYQESEAGPRTYLRLPEHLIHSAFHLAEFADQPVDLAYQCSLEQIAALAAAPVDQRTPTQMQFQALLNVLAVQMPATHRQQVLDGIRVAGGLSPEQRTELDQLDAVTSITAGLATLSESLLVRPEGFSFDPPELLEGSASQEAIDQVNMMMPLMVISRAPDPIAAQALFDELMPDMIAAAPLAAKISHAVLLDEEGSAIGTVVCSKAG</sequence>
<dbReference type="EMBL" id="JABUFE010000010">
    <property type="protein sequence ID" value="NSX56101.1"/>
    <property type="molecule type" value="Genomic_DNA"/>
</dbReference>
<evidence type="ECO:0000313" key="2">
    <source>
        <dbReference type="Proteomes" id="UP000777935"/>
    </source>
</evidence>
<evidence type="ECO:0000313" key="1">
    <source>
        <dbReference type="EMBL" id="NSX56101.1"/>
    </source>
</evidence>
<name>A0ABX2IT81_9RHOB</name>
<evidence type="ECO:0008006" key="3">
    <source>
        <dbReference type="Google" id="ProtNLM"/>
    </source>
</evidence>
<protein>
    <recommendedName>
        <fullName evidence="3">DUF1254 domain-containing protein</fullName>
    </recommendedName>
</protein>
<organism evidence="1 2">
    <name type="scientific">Parasulfitobacter algicola</name>
    <dbReference type="NCBI Taxonomy" id="2614809"/>
    <lineage>
        <taxon>Bacteria</taxon>
        <taxon>Pseudomonadati</taxon>
        <taxon>Pseudomonadota</taxon>
        <taxon>Alphaproteobacteria</taxon>
        <taxon>Rhodobacterales</taxon>
        <taxon>Roseobacteraceae</taxon>
        <taxon>Parasulfitobacter</taxon>
    </lineage>
</organism>
<comment type="caution">
    <text evidence="1">The sequence shown here is derived from an EMBL/GenBank/DDBJ whole genome shotgun (WGS) entry which is preliminary data.</text>
</comment>
<keyword evidence="2" id="KW-1185">Reference proteome</keyword>
<reference evidence="1 2" key="1">
    <citation type="submission" date="2020-06" db="EMBL/GenBank/DDBJ databases">
        <title>Sulfitobacter algicola sp. nov., isolated from green algae.</title>
        <authorList>
            <person name="Wang C."/>
        </authorList>
    </citation>
    <scope>NUCLEOTIDE SEQUENCE [LARGE SCALE GENOMIC DNA]</scope>
    <source>
        <strain evidence="1 2">1151</strain>
    </source>
</reference>
<accession>A0ABX2IT81</accession>
<dbReference type="Proteomes" id="UP000777935">
    <property type="component" value="Unassembled WGS sequence"/>
</dbReference>
<gene>
    <name evidence="1" type="ORF">HRQ87_14985</name>
</gene>
<proteinExistence type="predicted"/>
<dbReference type="RefSeq" id="WP_174139256.1">
    <property type="nucleotide sequence ID" value="NZ_JABUFE010000010.1"/>
</dbReference>